<sequence>MAKIIAFNEEARRGLERGMNQLADAVKVTLGPKGRNVVLEKKWGAPTITNDGVSIAKEIELEDSYEKIGAELVKEVAKKTDDVAGDGTTTATVLAQALVREGLRNVAAGANPMALKRGIEAAVEKVSEALLGQAKEVETKEQIASTASISAGDTQIGELIAEAMDKVGKEGVITVEESQTFGLELELTEGMRFDKGYISAYFATDMERMEAELEDPYILIVNSKIGSVKDLLPLLEKVMQSGKPLLIIAEDVEGEALSTLVVNKIRGTFKSVAVKAPGFGDRRKAMLNDIAILTGGQVISEEVGLKLENATLDLLGRARKVVITKDETTIVDGAGDSEQVQGRVNQIRAEIENSDSDYDREKLQERLAKLAGGVAVIKAGAATEVELKERKHRIEDAVRNAKAAVEEGIVAGGGVALLQAASVFDKLDLDGDEATGAAAVKLALEAPLKQIAVNAGLEGGVVVEKVRGLTPGHGLNAATGEYVDLLAEGIIDPAKVTRSALQNAASIAALFLTTEAVIADKPEKAAAGAGAGAGDMGGGMDF</sequence>
<dbReference type="HAMAP" id="MF_00600">
    <property type="entry name" value="CH60"/>
    <property type="match status" value="1"/>
</dbReference>
<dbReference type="GO" id="GO:0042026">
    <property type="term" value="P:protein refolding"/>
    <property type="evidence" value="ECO:0007669"/>
    <property type="project" value="UniProtKB-UniRule"/>
</dbReference>
<dbReference type="GO" id="GO:0140662">
    <property type="term" value="F:ATP-dependent protein folding chaperone"/>
    <property type="evidence" value="ECO:0007669"/>
    <property type="project" value="InterPro"/>
</dbReference>
<evidence type="ECO:0000256" key="5">
    <source>
        <dbReference type="ARBA" id="ARBA00022840"/>
    </source>
</evidence>
<comment type="subunit">
    <text evidence="9 11">Forms a cylinder of 14 subunits composed of two heptameric rings stacked back-to-back. Interacts with the co-chaperonin GroES.</text>
</comment>
<feature type="binding site" evidence="9">
    <location>
        <position position="413"/>
    </location>
    <ligand>
        <name>ATP</name>
        <dbReference type="ChEBI" id="CHEBI:30616"/>
    </ligand>
</feature>
<keyword evidence="4 9" id="KW-0547">Nucleotide-binding</keyword>
<dbReference type="InterPro" id="IPR027409">
    <property type="entry name" value="GroEL-like_apical_dom_sf"/>
</dbReference>
<evidence type="ECO:0000256" key="11">
    <source>
        <dbReference type="RuleBase" id="RU000419"/>
    </source>
</evidence>
<evidence type="ECO:0000313" key="13">
    <source>
        <dbReference type="Proteomes" id="UP000295345"/>
    </source>
</evidence>
<dbReference type="GO" id="GO:0009986">
    <property type="term" value="C:cell surface"/>
    <property type="evidence" value="ECO:0007669"/>
    <property type="project" value="UniProtKB-SubCell"/>
</dbReference>
<comment type="subcellular location">
    <subcellularLocation>
        <location evidence="2">Cell surface</location>
    </subcellularLocation>
    <subcellularLocation>
        <location evidence="9">Cytoplasm</location>
    </subcellularLocation>
    <subcellularLocation>
        <location evidence="8">Secreted</location>
        <location evidence="8">Capsule</location>
    </subcellularLocation>
    <subcellularLocation>
        <location evidence="1">Secreted</location>
        <location evidence="1">Cell wall</location>
    </subcellularLocation>
</comment>
<evidence type="ECO:0000256" key="4">
    <source>
        <dbReference type="ARBA" id="ARBA00022741"/>
    </source>
</evidence>
<dbReference type="InterPro" id="IPR002423">
    <property type="entry name" value="Cpn60/GroEL/TCP-1"/>
</dbReference>
<keyword evidence="13" id="KW-1185">Reference proteome</keyword>
<dbReference type="InterPro" id="IPR027413">
    <property type="entry name" value="GROEL-like_equatorial_sf"/>
</dbReference>
<evidence type="ECO:0000256" key="6">
    <source>
        <dbReference type="ARBA" id="ARBA00023186"/>
    </source>
</evidence>
<protein>
    <recommendedName>
        <fullName evidence="9">Chaperonin GroEL</fullName>
        <ecNumber evidence="9">5.6.1.7</ecNumber>
    </recommendedName>
    <alternativeName>
        <fullName evidence="9">60 kDa chaperonin</fullName>
    </alternativeName>
    <alternativeName>
        <fullName evidence="9">Chaperonin-60</fullName>
        <shortName evidence="9">Cpn60</shortName>
    </alternativeName>
</protein>
<dbReference type="PANTHER" id="PTHR45633">
    <property type="entry name" value="60 KDA HEAT SHOCK PROTEIN, MITOCHONDRIAL"/>
    <property type="match status" value="1"/>
</dbReference>
<comment type="caution">
    <text evidence="9">Lacks conserved residue(s) required for the propagation of feature annotation.</text>
</comment>
<dbReference type="GO" id="GO:0016853">
    <property type="term" value="F:isomerase activity"/>
    <property type="evidence" value="ECO:0007669"/>
    <property type="project" value="UniProtKB-KW"/>
</dbReference>
<evidence type="ECO:0000256" key="10">
    <source>
        <dbReference type="RuleBase" id="RU000418"/>
    </source>
</evidence>
<dbReference type="RefSeq" id="WP_132820744.1">
    <property type="nucleotide sequence ID" value="NZ_SMKI01000360.1"/>
</dbReference>
<dbReference type="Gene3D" id="1.10.560.10">
    <property type="entry name" value="GroEL-like equatorial domain"/>
    <property type="match status" value="1"/>
</dbReference>
<dbReference type="InterPro" id="IPR001844">
    <property type="entry name" value="Cpn60/GroEL"/>
</dbReference>
<keyword evidence="9" id="KW-0963">Cytoplasm</keyword>
<dbReference type="Gene3D" id="3.50.7.10">
    <property type="entry name" value="GroEL"/>
    <property type="match status" value="1"/>
</dbReference>
<evidence type="ECO:0000256" key="7">
    <source>
        <dbReference type="ARBA" id="ARBA00023235"/>
    </source>
</evidence>
<dbReference type="FunFam" id="3.50.7.10:FF:000001">
    <property type="entry name" value="60 kDa chaperonin"/>
    <property type="match status" value="1"/>
</dbReference>
<evidence type="ECO:0000256" key="9">
    <source>
        <dbReference type="HAMAP-Rule" id="MF_00600"/>
    </source>
</evidence>
<dbReference type="InterPro" id="IPR018370">
    <property type="entry name" value="Chaperonin_Cpn60_CS"/>
</dbReference>
<dbReference type="GO" id="GO:0005524">
    <property type="term" value="F:ATP binding"/>
    <property type="evidence" value="ECO:0007669"/>
    <property type="project" value="UniProtKB-UniRule"/>
</dbReference>
<dbReference type="PROSITE" id="PS00296">
    <property type="entry name" value="CHAPERONINS_CPN60"/>
    <property type="match status" value="1"/>
</dbReference>
<gene>
    <name evidence="9 12" type="primary">groL</name>
    <name evidence="9" type="synonym">groEL</name>
    <name evidence="12" type="ORF">E1283_26845</name>
</gene>
<dbReference type="EC" id="5.6.1.7" evidence="9"/>
<comment type="similarity">
    <text evidence="3 9 10">Belongs to the chaperonin (HSP60) family.</text>
</comment>
<dbReference type="CDD" id="cd03344">
    <property type="entry name" value="GroEL"/>
    <property type="match status" value="1"/>
</dbReference>
<dbReference type="PRINTS" id="PR00298">
    <property type="entry name" value="CHAPERONIN60"/>
</dbReference>
<dbReference type="SUPFAM" id="SSF54849">
    <property type="entry name" value="GroEL-intermediate domain like"/>
    <property type="match status" value="1"/>
</dbReference>
<feature type="binding site" evidence="9">
    <location>
        <position position="492"/>
    </location>
    <ligand>
        <name>ATP</name>
        <dbReference type="ChEBI" id="CHEBI:30616"/>
    </ligand>
</feature>
<dbReference type="GO" id="GO:0051082">
    <property type="term" value="F:unfolded protein binding"/>
    <property type="evidence" value="ECO:0007669"/>
    <property type="project" value="UniProtKB-UniRule"/>
</dbReference>
<dbReference type="GO" id="GO:0042603">
    <property type="term" value="C:capsule"/>
    <property type="evidence" value="ECO:0007669"/>
    <property type="project" value="UniProtKB-SubCell"/>
</dbReference>
<dbReference type="InterPro" id="IPR027410">
    <property type="entry name" value="TCP-1-like_intermed_sf"/>
</dbReference>
<dbReference type="GO" id="GO:0005737">
    <property type="term" value="C:cytoplasm"/>
    <property type="evidence" value="ECO:0007669"/>
    <property type="project" value="UniProtKB-SubCell"/>
</dbReference>
<keyword evidence="7 9" id="KW-0413">Isomerase</keyword>
<dbReference type="Proteomes" id="UP000295345">
    <property type="component" value="Unassembled WGS sequence"/>
</dbReference>
<evidence type="ECO:0000256" key="1">
    <source>
        <dbReference type="ARBA" id="ARBA00004191"/>
    </source>
</evidence>
<evidence type="ECO:0000256" key="2">
    <source>
        <dbReference type="ARBA" id="ARBA00004241"/>
    </source>
</evidence>
<keyword evidence="6 9" id="KW-0143">Chaperone</keyword>
<feature type="binding site" evidence="9">
    <location>
        <begin position="476"/>
        <end position="478"/>
    </location>
    <ligand>
        <name>ATP</name>
        <dbReference type="ChEBI" id="CHEBI:30616"/>
    </ligand>
</feature>
<organism evidence="12 13">
    <name type="scientific">Streptomyces hainanensis</name>
    <dbReference type="NCBI Taxonomy" id="402648"/>
    <lineage>
        <taxon>Bacteria</taxon>
        <taxon>Bacillati</taxon>
        <taxon>Actinomycetota</taxon>
        <taxon>Actinomycetes</taxon>
        <taxon>Kitasatosporales</taxon>
        <taxon>Streptomycetaceae</taxon>
        <taxon>Streptomyces</taxon>
    </lineage>
</organism>
<dbReference type="SUPFAM" id="SSF48592">
    <property type="entry name" value="GroEL equatorial domain-like"/>
    <property type="match status" value="1"/>
</dbReference>
<dbReference type="Pfam" id="PF00118">
    <property type="entry name" value="Cpn60_TCP1"/>
    <property type="match status" value="1"/>
</dbReference>
<feature type="binding site" evidence="9">
    <location>
        <begin position="86"/>
        <end position="90"/>
    </location>
    <ligand>
        <name>ATP</name>
        <dbReference type="ChEBI" id="CHEBI:30616"/>
    </ligand>
</feature>
<comment type="function">
    <text evidence="9 11">Together with its co-chaperonin GroES, plays an essential role in assisting protein folding. The GroEL-GroES system forms a nano-cage that allows encapsulation of the non-native substrate proteins and provides a physical environment optimized to promote and accelerate protein folding.</text>
</comment>
<keyword evidence="5 9" id="KW-0067">ATP-binding</keyword>
<evidence type="ECO:0000256" key="3">
    <source>
        <dbReference type="ARBA" id="ARBA00006607"/>
    </source>
</evidence>
<dbReference type="GO" id="GO:0009408">
    <property type="term" value="P:response to heat"/>
    <property type="evidence" value="ECO:0007669"/>
    <property type="project" value="UniProtKB-ARBA"/>
</dbReference>
<evidence type="ECO:0000256" key="8">
    <source>
        <dbReference type="ARBA" id="ARBA00025702"/>
    </source>
</evidence>
<dbReference type="NCBIfam" id="NF009489">
    <property type="entry name" value="PRK12851.1"/>
    <property type="match status" value="1"/>
</dbReference>
<dbReference type="NCBIfam" id="NF000592">
    <property type="entry name" value="PRK00013.1"/>
    <property type="match status" value="1"/>
</dbReference>
<dbReference type="SUPFAM" id="SSF52029">
    <property type="entry name" value="GroEL apical domain-like"/>
    <property type="match status" value="1"/>
</dbReference>
<accession>A0A4R4SX24</accession>
<dbReference type="Gene3D" id="3.30.260.10">
    <property type="entry name" value="TCP-1-like chaperonin intermediate domain"/>
    <property type="match status" value="1"/>
</dbReference>
<dbReference type="OrthoDB" id="9766614at2"/>
<dbReference type="NCBIfam" id="TIGR02348">
    <property type="entry name" value="GroEL"/>
    <property type="match status" value="1"/>
</dbReference>
<dbReference type="AlphaFoldDB" id="A0A4R4SX24"/>
<dbReference type="EMBL" id="SMKI01000360">
    <property type="protein sequence ID" value="TDC68820.1"/>
    <property type="molecule type" value="Genomic_DNA"/>
</dbReference>
<evidence type="ECO:0000313" key="12">
    <source>
        <dbReference type="EMBL" id="TDC68820.1"/>
    </source>
</evidence>
<feature type="binding site" evidence="9">
    <location>
        <begin position="29"/>
        <end position="32"/>
    </location>
    <ligand>
        <name>ATP</name>
        <dbReference type="ChEBI" id="CHEBI:30616"/>
    </ligand>
</feature>
<name>A0A4R4SX24_9ACTN</name>
<reference evidence="12 13" key="1">
    <citation type="submission" date="2019-03" db="EMBL/GenBank/DDBJ databases">
        <title>Draft genome sequences of novel Actinobacteria.</title>
        <authorList>
            <person name="Sahin N."/>
            <person name="Ay H."/>
            <person name="Saygin H."/>
        </authorList>
    </citation>
    <scope>NUCLEOTIDE SEQUENCE [LARGE SCALE GENOMIC DNA]</scope>
    <source>
        <strain evidence="12 13">DSM 41900</strain>
    </source>
</reference>
<comment type="caution">
    <text evidence="12">The sequence shown here is derived from an EMBL/GenBank/DDBJ whole genome shotgun (WGS) entry which is preliminary data.</text>
</comment>
<dbReference type="NCBIfam" id="NF009488">
    <property type="entry name" value="PRK12850.1"/>
    <property type="match status" value="1"/>
</dbReference>
<proteinExistence type="inferred from homology"/>
<dbReference type="NCBIfam" id="NF009487">
    <property type="entry name" value="PRK12849.1"/>
    <property type="match status" value="1"/>
</dbReference>